<evidence type="ECO:0000313" key="2">
    <source>
        <dbReference type="Proteomes" id="UP000075304"/>
    </source>
</evidence>
<comment type="caution">
    <text evidence="1">The sequence shown here is derived from an EMBL/GenBank/DDBJ whole genome shotgun (WGS) entry which is preliminary data.</text>
</comment>
<protein>
    <submittedName>
        <fullName evidence="1">Uncharacterized protein</fullName>
    </submittedName>
</protein>
<organism evidence="1 2">
    <name type="scientific">Heyndrickxia coagulans</name>
    <name type="common">Weizmannia coagulans</name>
    <dbReference type="NCBI Taxonomy" id="1398"/>
    <lineage>
        <taxon>Bacteria</taxon>
        <taxon>Bacillati</taxon>
        <taxon>Bacillota</taxon>
        <taxon>Bacilli</taxon>
        <taxon>Bacillales</taxon>
        <taxon>Bacillaceae</taxon>
        <taxon>Heyndrickxia</taxon>
    </lineage>
</organism>
<dbReference type="Proteomes" id="UP000075304">
    <property type="component" value="Unassembled WGS sequence"/>
</dbReference>
<sequence length="42" mass="4632">MARFAAAAKKAASAEFAPLPLHGSFTFYDLPDKPVRFYPAIF</sequence>
<name>A0A150KHR5_HEYCO</name>
<proteinExistence type="predicted"/>
<dbReference type="AlphaFoldDB" id="A0A150KHR5"/>
<reference evidence="1 2" key="1">
    <citation type="submission" date="2016-01" db="EMBL/GenBank/DDBJ databases">
        <title>Genome Sequences of Twelve Sporeforming Bacillus Species Isolated from Foods.</title>
        <authorList>
            <person name="Berendsen E.M."/>
            <person name="Wells-Bennik M.H."/>
            <person name="Krawcyk A.O."/>
            <person name="De Jong A."/>
            <person name="Holsappel S."/>
            <person name="Eijlander R.T."/>
            <person name="Kuipers O.P."/>
        </authorList>
    </citation>
    <scope>NUCLEOTIDE SEQUENCE [LARGE SCALE GENOMIC DNA]</scope>
    <source>
        <strain evidence="1 2">B4099</strain>
    </source>
</reference>
<dbReference type="EMBL" id="LQYI01000015">
    <property type="protein sequence ID" value="KYC72860.1"/>
    <property type="molecule type" value="Genomic_DNA"/>
</dbReference>
<gene>
    <name evidence="1" type="ORF">B4099_0664</name>
</gene>
<evidence type="ECO:0000313" key="1">
    <source>
        <dbReference type="EMBL" id="KYC72860.1"/>
    </source>
</evidence>
<accession>A0A150KHR5</accession>
<dbReference type="PATRIC" id="fig|1398.25.peg.957"/>